<dbReference type="InterPro" id="IPR035892">
    <property type="entry name" value="C2_domain_sf"/>
</dbReference>
<comment type="caution">
    <text evidence="4">The sequence shown here is derived from an EMBL/GenBank/DDBJ whole genome shotgun (WGS) entry which is preliminary data.</text>
</comment>
<sequence length="872" mass="97545">MERDFKCSECQGVAAWGGVLRMDRHNAVGGSNKGKIPGHHSRPRLLLIRIALTAPHPLHPHPTPPPPHTFRTALISGLYSAGFGPRTRELRLMHPLGRYVPVVIVARRAGSHPRARVDRALHPSVLSVDRDTRRLLRVLLGKVRAPGRDFDMVRRSAAPSKSEPAAKSTLDLPDSDIIDALSNSVPNENNPNSLKSLFITKQDDFLLHRVLETLKRTNYPPFNTHFAKIDKIKNLVLFFAKFALPQTPRPRTSTPTVTPASRRRPRSQVAAIVIVELAEPGRRSGLLCGRRDAPACISRRRFLISSGVAFRIVTGVVRFHRNDSVHFRLALLNGAFITPVLCTKRGNDFAVRGLITGLVNIFTGVTSAQLDAICRSLTSTHPLIRGLLSGGGCSDTHGYCVRELTFSLFPNFSIQLHHSRNACHVVSRLWGYSANPSSAHPVLAGDLLRLDFSFVSGHSKSNEIDGAKAETVFTQKLSLLEATTFSLPLKDSPWTPFTHRRCIFPQSQSIPSDSCRTGKESRPFLIRLLYISRTTGSPQAKSPAGSSAGALPSEARTPTAPANKALQNVKGDHPSVSQDMAFLQNRSISLVDMYIDNSEPSENVGQIHFSLEYDFQNTTLILRIIQGKELPAKDLSGTSDPYVRVTLLPDKKHRLETKIKRRTLNPRWNETFYFEGFPIQKLQSRVLHLHVFDYDRFSRDDSIGEVFLPLCQVDLSEKPSFWKALKPPAKDKCGELLTSLCYHPSNSILTLTLLKARNLKAKDINGKSDPYVKVWLQFGDKRIEKRKTPVFKCTLNPVFNDTFSFNVPWEKIRECSLDVMVMDFDNIGRNELIGRILLAGKNGSGASETKHWQDMITKPRQTIVQWHRLKPE</sequence>
<accession>A0A8J6H142</accession>
<evidence type="ECO:0000313" key="5">
    <source>
        <dbReference type="Proteomes" id="UP000719412"/>
    </source>
</evidence>
<dbReference type="PANTHER" id="PTHR10024">
    <property type="entry name" value="SYNAPTOTAGMIN"/>
    <property type="match status" value="1"/>
</dbReference>
<dbReference type="GO" id="GO:0005509">
    <property type="term" value="F:calcium ion binding"/>
    <property type="evidence" value="ECO:0007669"/>
    <property type="project" value="TreeGrafter"/>
</dbReference>
<gene>
    <name evidence="4" type="ORF">GEV33_012977</name>
</gene>
<dbReference type="GO" id="GO:0001786">
    <property type="term" value="F:phosphatidylserine binding"/>
    <property type="evidence" value="ECO:0007669"/>
    <property type="project" value="TreeGrafter"/>
</dbReference>
<dbReference type="Proteomes" id="UP000719412">
    <property type="component" value="Unassembled WGS sequence"/>
</dbReference>
<dbReference type="PROSITE" id="PS50004">
    <property type="entry name" value="C2"/>
    <property type="match status" value="2"/>
</dbReference>
<dbReference type="GO" id="GO:0000149">
    <property type="term" value="F:SNARE binding"/>
    <property type="evidence" value="ECO:0007669"/>
    <property type="project" value="TreeGrafter"/>
</dbReference>
<dbReference type="InterPro" id="IPR037741">
    <property type="entry name" value="C2B_Synaptotagmin-7"/>
</dbReference>
<reference evidence="4" key="2">
    <citation type="submission" date="2021-08" db="EMBL/GenBank/DDBJ databases">
        <authorList>
            <person name="Eriksson T."/>
        </authorList>
    </citation>
    <scope>NUCLEOTIDE SEQUENCE</scope>
    <source>
        <strain evidence="4">Stoneville</strain>
        <tissue evidence="4">Whole head</tissue>
    </source>
</reference>
<organism evidence="4 5">
    <name type="scientific">Tenebrio molitor</name>
    <name type="common">Yellow mealworm beetle</name>
    <dbReference type="NCBI Taxonomy" id="7067"/>
    <lineage>
        <taxon>Eukaryota</taxon>
        <taxon>Metazoa</taxon>
        <taxon>Ecdysozoa</taxon>
        <taxon>Arthropoda</taxon>
        <taxon>Hexapoda</taxon>
        <taxon>Insecta</taxon>
        <taxon>Pterygota</taxon>
        <taxon>Neoptera</taxon>
        <taxon>Endopterygota</taxon>
        <taxon>Coleoptera</taxon>
        <taxon>Polyphaga</taxon>
        <taxon>Cucujiformia</taxon>
        <taxon>Tenebrionidae</taxon>
        <taxon>Tenebrio</taxon>
    </lineage>
</organism>
<dbReference type="PRINTS" id="PR00360">
    <property type="entry name" value="C2DOMAIN"/>
</dbReference>
<dbReference type="GO" id="GO:0030276">
    <property type="term" value="F:clathrin binding"/>
    <property type="evidence" value="ECO:0007669"/>
    <property type="project" value="TreeGrafter"/>
</dbReference>
<feature type="region of interest" description="Disordered" evidence="2">
    <location>
        <begin position="536"/>
        <end position="558"/>
    </location>
</feature>
<dbReference type="GO" id="GO:0006906">
    <property type="term" value="P:vesicle fusion"/>
    <property type="evidence" value="ECO:0007669"/>
    <property type="project" value="TreeGrafter"/>
</dbReference>
<evidence type="ECO:0000256" key="2">
    <source>
        <dbReference type="SAM" id="MobiDB-lite"/>
    </source>
</evidence>
<dbReference type="GO" id="GO:0005886">
    <property type="term" value="C:plasma membrane"/>
    <property type="evidence" value="ECO:0007669"/>
    <property type="project" value="TreeGrafter"/>
</dbReference>
<dbReference type="FunFam" id="2.60.40.150:FF:000159">
    <property type="entry name" value="Synaptotagmin-7"/>
    <property type="match status" value="1"/>
</dbReference>
<dbReference type="GO" id="GO:0005544">
    <property type="term" value="F:calcium-dependent phospholipid binding"/>
    <property type="evidence" value="ECO:0007669"/>
    <property type="project" value="InterPro"/>
</dbReference>
<keyword evidence="1" id="KW-0677">Repeat</keyword>
<dbReference type="PANTHER" id="PTHR10024:SF344">
    <property type="entry name" value="SYNAPTOTAGMIN-7"/>
    <property type="match status" value="1"/>
</dbReference>
<evidence type="ECO:0000256" key="1">
    <source>
        <dbReference type="ARBA" id="ARBA00022737"/>
    </source>
</evidence>
<proteinExistence type="predicted"/>
<dbReference type="GO" id="GO:0048791">
    <property type="term" value="P:calcium ion-regulated exocytosis of neurotransmitter"/>
    <property type="evidence" value="ECO:0007669"/>
    <property type="project" value="TreeGrafter"/>
</dbReference>
<dbReference type="CDD" id="cd08405">
    <property type="entry name" value="C2B_Synaptotagmin-7"/>
    <property type="match status" value="1"/>
</dbReference>
<dbReference type="FunFam" id="2.60.40.150:FF:000140">
    <property type="entry name" value="synaptotagmin-7 isoform X1"/>
    <property type="match status" value="1"/>
</dbReference>
<reference evidence="4" key="1">
    <citation type="journal article" date="2020" name="J Insects Food Feed">
        <title>The yellow mealworm (Tenebrio molitor) genome: a resource for the emerging insects as food and feed industry.</title>
        <authorList>
            <person name="Eriksson T."/>
            <person name="Andere A."/>
            <person name="Kelstrup H."/>
            <person name="Emery V."/>
            <person name="Picard C."/>
        </authorList>
    </citation>
    <scope>NUCLEOTIDE SEQUENCE</scope>
    <source>
        <strain evidence="4">Stoneville</strain>
        <tissue evidence="4">Whole head</tissue>
    </source>
</reference>
<dbReference type="Pfam" id="PF00168">
    <property type="entry name" value="C2"/>
    <property type="match status" value="2"/>
</dbReference>
<keyword evidence="5" id="KW-1185">Reference proteome</keyword>
<feature type="domain" description="C2" evidence="3">
    <location>
        <begin position="603"/>
        <end position="723"/>
    </location>
</feature>
<feature type="compositionally biased region" description="Low complexity" evidence="2">
    <location>
        <begin position="536"/>
        <end position="555"/>
    </location>
</feature>
<name>A0A8J6H142_TENMO</name>
<feature type="domain" description="C2" evidence="3">
    <location>
        <begin position="732"/>
        <end position="867"/>
    </location>
</feature>
<protein>
    <recommendedName>
        <fullName evidence="3">C2 domain-containing protein</fullName>
    </recommendedName>
</protein>
<dbReference type="AlphaFoldDB" id="A0A8J6H142"/>
<dbReference type="PRINTS" id="PR00399">
    <property type="entry name" value="SYNAPTOTAGMN"/>
</dbReference>
<dbReference type="GO" id="GO:0030424">
    <property type="term" value="C:axon"/>
    <property type="evidence" value="ECO:0007669"/>
    <property type="project" value="TreeGrafter"/>
</dbReference>
<dbReference type="InterPro" id="IPR000008">
    <property type="entry name" value="C2_dom"/>
</dbReference>
<dbReference type="SMART" id="SM00239">
    <property type="entry name" value="C2"/>
    <property type="match status" value="2"/>
</dbReference>
<dbReference type="InterPro" id="IPR037732">
    <property type="entry name" value="C2A_Synaptotagmin-7"/>
</dbReference>
<dbReference type="CDD" id="cd08386">
    <property type="entry name" value="C2A_Synaptotagmin-7"/>
    <property type="match status" value="1"/>
</dbReference>
<dbReference type="GO" id="GO:0070382">
    <property type="term" value="C:exocytic vesicle"/>
    <property type="evidence" value="ECO:0007669"/>
    <property type="project" value="TreeGrafter"/>
</dbReference>
<dbReference type="Gene3D" id="2.60.40.150">
    <property type="entry name" value="C2 domain"/>
    <property type="match status" value="2"/>
</dbReference>
<dbReference type="EMBL" id="JABDTM020027894">
    <property type="protein sequence ID" value="KAH0809815.1"/>
    <property type="molecule type" value="Genomic_DNA"/>
</dbReference>
<evidence type="ECO:0000259" key="3">
    <source>
        <dbReference type="PROSITE" id="PS50004"/>
    </source>
</evidence>
<evidence type="ECO:0000313" key="4">
    <source>
        <dbReference type="EMBL" id="KAH0809815.1"/>
    </source>
</evidence>
<dbReference type="SUPFAM" id="SSF49562">
    <property type="entry name" value="C2 domain (Calcium/lipid-binding domain, CaLB)"/>
    <property type="match status" value="2"/>
</dbReference>
<dbReference type="GO" id="GO:0098793">
    <property type="term" value="C:presynapse"/>
    <property type="evidence" value="ECO:0007669"/>
    <property type="project" value="GOC"/>
</dbReference>
<dbReference type="InterPro" id="IPR001565">
    <property type="entry name" value="Synaptotagmin"/>
</dbReference>